<feature type="transmembrane region" description="Helical" evidence="1">
    <location>
        <begin position="41"/>
        <end position="57"/>
    </location>
</feature>
<evidence type="ECO:0000313" key="2">
    <source>
        <dbReference type="EMBL" id="QHT09384.1"/>
    </source>
</evidence>
<keyword evidence="1" id="KW-0472">Membrane</keyword>
<protein>
    <submittedName>
        <fullName evidence="2">Uncharacterized protein</fullName>
    </submittedName>
</protein>
<dbReference type="AlphaFoldDB" id="A0A6C0CZY1"/>
<feature type="transmembrane region" description="Helical" evidence="1">
    <location>
        <begin position="12"/>
        <end position="35"/>
    </location>
</feature>
<evidence type="ECO:0000256" key="1">
    <source>
        <dbReference type="SAM" id="Phobius"/>
    </source>
</evidence>
<keyword evidence="1" id="KW-1133">Transmembrane helix</keyword>
<name>A0A6C0CZY1_9ZZZZ</name>
<reference evidence="2" key="1">
    <citation type="journal article" date="2020" name="Nature">
        <title>Giant virus diversity and host interactions through global metagenomics.</title>
        <authorList>
            <person name="Schulz F."/>
            <person name="Roux S."/>
            <person name="Paez-Espino D."/>
            <person name="Jungbluth S."/>
            <person name="Walsh D.A."/>
            <person name="Denef V.J."/>
            <person name="McMahon K.D."/>
            <person name="Konstantinidis K.T."/>
            <person name="Eloe-Fadrosh E.A."/>
            <person name="Kyrpides N.C."/>
            <person name="Woyke T."/>
        </authorList>
    </citation>
    <scope>NUCLEOTIDE SEQUENCE</scope>
    <source>
        <strain evidence="2">GVMAG-M-3300023110-24</strain>
    </source>
</reference>
<organism evidence="2">
    <name type="scientific">viral metagenome</name>
    <dbReference type="NCBI Taxonomy" id="1070528"/>
    <lineage>
        <taxon>unclassified sequences</taxon>
        <taxon>metagenomes</taxon>
        <taxon>organismal metagenomes</taxon>
    </lineage>
</organism>
<proteinExistence type="predicted"/>
<dbReference type="EMBL" id="MN739510">
    <property type="protein sequence ID" value="QHT09384.1"/>
    <property type="molecule type" value="Genomic_DNA"/>
</dbReference>
<keyword evidence="1" id="KW-0812">Transmembrane</keyword>
<accession>A0A6C0CZY1</accession>
<feature type="transmembrane region" description="Helical" evidence="1">
    <location>
        <begin position="69"/>
        <end position="89"/>
    </location>
</feature>
<sequence length="98" mass="11307">MKKCKPNTMKYTGYLHIISLLFAFFGIYMQIYSLYNDEKDSIWLSLSLCIMLLLRIPNQVCLSLIHPHGWLNVIGTLIGALGFAFVSYLTHLKNKDIH</sequence>